<feature type="compositionally biased region" description="Low complexity" evidence="2">
    <location>
        <begin position="488"/>
        <end position="502"/>
    </location>
</feature>
<dbReference type="PROSITE" id="PS50157">
    <property type="entry name" value="ZINC_FINGER_C2H2_2"/>
    <property type="match status" value="1"/>
</dbReference>
<keyword evidence="1" id="KW-0862">Zinc</keyword>
<keyword evidence="1" id="KW-0479">Metal-binding</keyword>
<feature type="region of interest" description="Disordered" evidence="2">
    <location>
        <begin position="242"/>
        <end position="265"/>
    </location>
</feature>
<evidence type="ECO:0000313" key="4">
    <source>
        <dbReference type="EMBL" id="PWI76221.1"/>
    </source>
</evidence>
<feature type="region of interest" description="Disordered" evidence="2">
    <location>
        <begin position="406"/>
        <end position="426"/>
    </location>
</feature>
<evidence type="ECO:0000313" key="5">
    <source>
        <dbReference type="Proteomes" id="UP000245956"/>
    </source>
</evidence>
<feature type="domain" description="C2H2-type" evidence="3">
    <location>
        <begin position="597"/>
        <end position="617"/>
    </location>
</feature>
<feature type="compositionally biased region" description="Basic and acidic residues" evidence="2">
    <location>
        <begin position="611"/>
        <end position="632"/>
    </location>
</feature>
<dbReference type="GO" id="GO:0008270">
    <property type="term" value="F:zinc ion binding"/>
    <property type="evidence" value="ECO:0007669"/>
    <property type="project" value="UniProtKB-KW"/>
</dbReference>
<dbReference type="Proteomes" id="UP000245956">
    <property type="component" value="Unassembled WGS sequence"/>
</dbReference>
<protein>
    <submittedName>
        <fullName evidence="4">Zinc finger domain-containing protein</fullName>
    </submittedName>
</protein>
<evidence type="ECO:0000256" key="2">
    <source>
        <dbReference type="SAM" id="MobiDB-lite"/>
    </source>
</evidence>
<organism evidence="4 5">
    <name type="scientific">Purpureocillium lilacinum</name>
    <name type="common">Paecilomyces lilacinus</name>
    <dbReference type="NCBI Taxonomy" id="33203"/>
    <lineage>
        <taxon>Eukaryota</taxon>
        <taxon>Fungi</taxon>
        <taxon>Dikarya</taxon>
        <taxon>Ascomycota</taxon>
        <taxon>Pezizomycotina</taxon>
        <taxon>Sordariomycetes</taxon>
        <taxon>Hypocreomycetidae</taxon>
        <taxon>Hypocreales</taxon>
        <taxon>Ophiocordycipitaceae</taxon>
        <taxon>Purpureocillium</taxon>
    </lineage>
</organism>
<feature type="region of interest" description="Disordered" evidence="2">
    <location>
        <begin position="480"/>
        <end position="552"/>
    </location>
</feature>
<reference evidence="4 5" key="1">
    <citation type="journal article" date="2016" name="Front. Microbiol.">
        <title>Genome and transcriptome sequences reveal the specific parasitism of the nematophagous Purpureocillium lilacinum 36-1.</title>
        <authorList>
            <person name="Xie J."/>
            <person name="Li S."/>
            <person name="Mo C."/>
            <person name="Xiao X."/>
            <person name="Peng D."/>
            <person name="Wang G."/>
            <person name="Xiao Y."/>
        </authorList>
    </citation>
    <scope>NUCLEOTIDE SEQUENCE [LARGE SCALE GENOMIC DNA]</scope>
    <source>
        <strain evidence="4 5">36-1</strain>
    </source>
</reference>
<dbReference type="PANTHER" id="PTHR38166">
    <property type="entry name" value="C2H2-TYPE DOMAIN-CONTAINING PROTEIN-RELATED"/>
    <property type="match status" value="1"/>
</dbReference>
<proteinExistence type="predicted"/>
<feature type="compositionally biased region" description="Polar residues" evidence="2">
    <location>
        <begin position="410"/>
        <end position="419"/>
    </location>
</feature>
<name>A0A2U3ENZ0_PURLI</name>
<sequence length="915" mass="101166">MGEAALLAEPRCRVGKHSQLQLQLQLQLHVREDARQERPGRRDAVPRLKPQLITRIPVLRESPSRLHQRLTSAAPFHPWRCVAGTHDAAHATMAITSESAPVEGARDAPNWKKALAGPAVGVVLEHCPWIAAALGAWIGGFMGEAWRFKGESAKKEAARRPSLLTRGFSFLQCWSNAVLSLIQNSPEAAIKHPFARLNSPRNSVYAVSMAEPAHNHGIRASDLSRIPLHLRRQSRQNLQLCDKNAPWGTDSDGSQNRKRFPESLHFNPTTFRLRSRTESTRSSISSAHIPDSATTYSVSTLASPLSSSYASDLQERFASHCIDSSRPSSRIRHRHQPSSATTCSTYINDDNEAPILIGFPDVSEKLKGLRDTSSELGSAIQTPSVHHLEDPFIKQEEDIAVEDAPEWPHTQDQCGSPGQSDVASVVSDDYSPEDVDAMLDFALQSVYGIELRETSAPTAIIRRLASNFLTELGQHIWQNASDTQPVHTMSTASSSTTPSQGTAGEPSQGKRKKLAGGEDGGEEYSDGEGSGFGPSKRLRPSPREEENLRLSCPFRKRNPHRFNVRDHHSCAMTYFPKFAELRQHIVKQHKRDDPSAFVCDRCTRDFQTRKELREHQRQPKEQMCDISDHDPESGIDGPTSIKLVSRKRASGTSAEVQWREIWNILFPDDDDGMIQPYHFTPVIEHFELSAQYLTSFDFLQTSLRNKISNPATLETLATKFHQCFVEAVEGCTTAARSMPYTNRSNKRNEPNRQSTVSRKPRAISSRPDSGVIMDDGSEESCSVLGSSGLGHRDSIRTVRSLAPRRGSTLAPKGLREVLPAPTPPAATTAAPYPTLPLEAAANGIDPAAAVQAWNNGVTFDQEDPTFSMPEQWMMPPATVSGPMNPQTDFTTMDESFLYQTDFAAMGHGFTGFNGR</sequence>
<feature type="region of interest" description="Disordered" evidence="2">
    <location>
        <begin position="738"/>
        <end position="789"/>
    </location>
</feature>
<accession>A0A2U3ENZ0</accession>
<comment type="caution">
    <text evidence="4">The sequence shown here is derived from an EMBL/GenBank/DDBJ whole genome shotgun (WGS) entry which is preliminary data.</text>
</comment>
<gene>
    <name evidence="4" type="ORF">PCL_03415</name>
</gene>
<dbReference type="PANTHER" id="PTHR38166:SF1">
    <property type="entry name" value="C2H2-TYPE DOMAIN-CONTAINING PROTEIN"/>
    <property type="match status" value="1"/>
</dbReference>
<feature type="region of interest" description="Disordered" evidence="2">
    <location>
        <begin position="327"/>
        <end position="346"/>
    </location>
</feature>
<dbReference type="AlphaFoldDB" id="A0A2U3ENZ0"/>
<evidence type="ECO:0000259" key="3">
    <source>
        <dbReference type="PROSITE" id="PS50157"/>
    </source>
</evidence>
<feature type="region of interest" description="Disordered" evidence="2">
    <location>
        <begin position="611"/>
        <end position="639"/>
    </location>
</feature>
<dbReference type="EMBL" id="LCWV01000001">
    <property type="protein sequence ID" value="PWI76221.1"/>
    <property type="molecule type" value="Genomic_DNA"/>
</dbReference>
<dbReference type="InterPro" id="IPR013087">
    <property type="entry name" value="Znf_C2H2_type"/>
</dbReference>
<evidence type="ECO:0000256" key="1">
    <source>
        <dbReference type="PROSITE-ProRule" id="PRU00042"/>
    </source>
</evidence>
<keyword evidence="1" id="KW-0863">Zinc-finger</keyword>